<dbReference type="PATRIC" id="fig|1292037.4.peg.4565"/>
<dbReference type="InterPro" id="IPR025828">
    <property type="entry name" value="Put_sensor_dom"/>
</dbReference>
<comment type="caution">
    <text evidence="11">The sequence shown here is derived from an EMBL/GenBank/DDBJ whole genome shotgun (WGS) entry which is preliminary data.</text>
</comment>
<dbReference type="GO" id="GO:0046983">
    <property type="term" value="F:protein dimerization activity"/>
    <property type="evidence" value="ECO:0007669"/>
    <property type="project" value="InterPro"/>
</dbReference>
<evidence type="ECO:0000256" key="8">
    <source>
        <dbReference type="ARBA" id="ARBA00023012"/>
    </source>
</evidence>
<keyword evidence="9" id="KW-0812">Transmembrane</keyword>
<keyword evidence="6 11" id="KW-0418">Kinase</keyword>
<evidence type="ECO:0000313" key="11">
    <source>
        <dbReference type="EMBL" id="EOD65936.1"/>
    </source>
</evidence>
<protein>
    <recommendedName>
        <fullName evidence="2">histidine kinase</fullName>
        <ecNumber evidence="2">2.7.13.3</ecNumber>
    </recommendedName>
</protein>
<accession>R1I088</accession>
<keyword evidence="7" id="KW-0067">ATP-binding</keyword>
<feature type="transmembrane region" description="Helical" evidence="9">
    <location>
        <begin position="109"/>
        <end position="130"/>
    </location>
</feature>
<dbReference type="PANTHER" id="PTHR24421:SF10">
    <property type="entry name" value="NITRATE_NITRITE SENSOR PROTEIN NARQ"/>
    <property type="match status" value="1"/>
</dbReference>
<dbReference type="Gene3D" id="3.30.565.10">
    <property type="entry name" value="Histidine kinase-like ATPase, C-terminal domain"/>
    <property type="match status" value="1"/>
</dbReference>
<gene>
    <name evidence="11" type="ORF">H480_24127</name>
</gene>
<organism evidence="11 12">
    <name type="scientific">Amycolatopsis vancoresmycina DSM 44592</name>
    <dbReference type="NCBI Taxonomy" id="1292037"/>
    <lineage>
        <taxon>Bacteria</taxon>
        <taxon>Bacillati</taxon>
        <taxon>Actinomycetota</taxon>
        <taxon>Actinomycetes</taxon>
        <taxon>Pseudonocardiales</taxon>
        <taxon>Pseudonocardiaceae</taxon>
        <taxon>Amycolatopsis</taxon>
    </lineage>
</organism>
<evidence type="ECO:0000256" key="9">
    <source>
        <dbReference type="SAM" id="Phobius"/>
    </source>
</evidence>
<dbReference type="GO" id="GO:0005524">
    <property type="term" value="F:ATP binding"/>
    <property type="evidence" value="ECO:0007669"/>
    <property type="project" value="UniProtKB-KW"/>
</dbReference>
<evidence type="ECO:0000256" key="4">
    <source>
        <dbReference type="ARBA" id="ARBA00022679"/>
    </source>
</evidence>
<keyword evidence="8" id="KW-0902">Two-component regulatory system</keyword>
<dbReference type="SMART" id="SM00387">
    <property type="entry name" value="HATPase_c"/>
    <property type="match status" value="1"/>
</dbReference>
<evidence type="ECO:0000256" key="1">
    <source>
        <dbReference type="ARBA" id="ARBA00000085"/>
    </source>
</evidence>
<dbReference type="SUPFAM" id="SSF55874">
    <property type="entry name" value="ATPase domain of HSP90 chaperone/DNA topoisomerase II/histidine kinase"/>
    <property type="match status" value="1"/>
</dbReference>
<dbReference type="Gene3D" id="1.20.5.1930">
    <property type="match status" value="1"/>
</dbReference>
<feature type="domain" description="Histidine kinase/HSP90-like ATPase" evidence="10">
    <location>
        <begin position="328"/>
        <end position="418"/>
    </location>
</feature>
<feature type="transmembrane region" description="Helical" evidence="9">
    <location>
        <begin position="21"/>
        <end position="52"/>
    </location>
</feature>
<dbReference type="InterPro" id="IPR050482">
    <property type="entry name" value="Sensor_HK_TwoCompSys"/>
</dbReference>
<evidence type="ECO:0000256" key="6">
    <source>
        <dbReference type="ARBA" id="ARBA00022777"/>
    </source>
</evidence>
<keyword evidence="9" id="KW-0472">Membrane</keyword>
<dbReference type="Pfam" id="PF13796">
    <property type="entry name" value="Sensor"/>
    <property type="match status" value="1"/>
</dbReference>
<evidence type="ECO:0000313" key="12">
    <source>
        <dbReference type="Proteomes" id="UP000014139"/>
    </source>
</evidence>
<keyword evidence="9" id="KW-1133">Transmembrane helix</keyword>
<evidence type="ECO:0000256" key="3">
    <source>
        <dbReference type="ARBA" id="ARBA00022553"/>
    </source>
</evidence>
<dbReference type="Pfam" id="PF07730">
    <property type="entry name" value="HisKA_3"/>
    <property type="match status" value="1"/>
</dbReference>
<dbReference type="InterPro" id="IPR003594">
    <property type="entry name" value="HATPase_dom"/>
</dbReference>
<keyword evidence="5" id="KW-0547">Nucleotide-binding</keyword>
<dbReference type="GO" id="GO:0016020">
    <property type="term" value="C:membrane"/>
    <property type="evidence" value="ECO:0007669"/>
    <property type="project" value="InterPro"/>
</dbReference>
<dbReference type="InterPro" id="IPR011712">
    <property type="entry name" value="Sig_transdc_His_kin_sub3_dim/P"/>
</dbReference>
<proteinExistence type="predicted"/>
<sequence>MAGMARSLVRDGGLATLRGGALAVVAVTELVMFVVVVTAGSLLGVGVGLFVLPPAVLLMRHLTNGVRSSAHVWSGVRIPEPYLPEPAGGSSPLRRCHHLLGDRANWRDVLWLLVDSCLGMLLTLTPLLLVLHGLRGLAMPFLVGTDAADWLGSWYVVLPVDDQPTAWFAAILGLAHFPLALWSAPHLLRLHAKLAATLLSPTEVTRLTNRVQHLAESRDDAVGSQASELRRIERDLHDGAQTHLVAMGMTLDAAMRVLDSHPEAARSLMDEAKNSSAKALQQLRDLVRGIQPPVLVDRGIADAIRTLALENPLQIATTIDLPGRPSLAVETAAYFAVSEVLNNAMKHSGAQTGEINVHHESGRLVINVSDNGCGGANTENGTGLRGIEKRLAPLDGFITILSPLGGPTMVTIEIPCALER</sequence>
<dbReference type="EMBL" id="AOUO01000357">
    <property type="protein sequence ID" value="EOD65936.1"/>
    <property type="molecule type" value="Genomic_DNA"/>
</dbReference>
<comment type="catalytic activity">
    <reaction evidence="1">
        <text>ATP + protein L-histidine = ADP + protein N-phospho-L-histidine.</text>
        <dbReference type="EC" id="2.7.13.3"/>
    </reaction>
</comment>
<name>R1I088_9PSEU</name>
<dbReference type="CDD" id="cd16917">
    <property type="entry name" value="HATPase_UhpB-NarQ-NarX-like"/>
    <property type="match status" value="1"/>
</dbReference>
<keyword evidence="12" id="KW-1185">Reference proteome</keyword>
<dbReference type="PANTHER" id="PTHR24421">
    <property type="entry name" value="NITRATE/NITRITE SENSOR PROTEIN NARX-RELATED"/>
    <property type="match status" value="1"/>
</dbReference>
<dbReference type="eggNOG" id="COG4585">
    <property type="taxonomic scope" value="Bacteria"/>
</dbReference>
<evidence type="ECO:0000256" key="5">
    <source>
        <dbReference type="ARBA" id="ARBA00022741"/>
    </source>
</evidence>
<dbReference type="Proteomes" id="UP000014139">
    <property type="component" value="Unassembled WGS sequence"/>
</dbReference>
<dbReference type="EC" id="2.7.13.3" evidence="2"/>
<dbReference type="GO" id="GO:0000155">
    <property type="term" value="F:phosphorelay sensor kinase activity"/>
    <property type="evidence" value="ECO:0007669"/>
    <property type="project" value="InterPro"/>
</dbReference>
<dbReference type="AlphaFoldDB" id="R1I088"/>
<keyword evidence="3" id="KW-0597">Phosphoprotein</keyword>
<reference evidence="11 12" key="1">
    <citation type="submission" date="2013-02" db="EMBL/GenBank/DDBJ databases">
        <title>Draft genome sequence of Amycolatopsis vancoresmycina strain DSM 44592T.</title>
        <authorList>
            <person name="Kumar S."/>
            <person name="Kaur N."/>
            <person name="Kaur C."/>
            <person name="Raghava G.P.S."/>
            <person name="Mayilraj S."/>
        </authorList>
    </citation>
    <scope>NUCLEOTIDE SEQUENCE [LARGE SCALE GENOMIC DNA]</scope>
    <source>
        <strain evidence="11 12">DSM 44592</strain>
    </source>
</reference>
<evidence type="ECO:0000256" key="2">
    <source>
        <dbReference type="ARBA" id="ARBA00012438"/>
    </source>
</evidence>
<evidence type="ECO:0000259" key="10">
    <source>
        <dbReference type="SMART" id="SM00387"/>
    </source>
</evidence>
<keyword evidence="4" id="KW-0808">Transferase</keyword>
<evidence type="ECO:0000256" key="7">
    <source>
        <dbReference type="ARBA" id="ARBA00022840"/>
    </source>
</evidence>
<dbReference type="InterPro" id="IPR036890">
    <property type="entry name" value="HATPase_C_sf"/>
</dbReference>
<dbReference type="Pfam" id="PF02518">
    <property type="entry name" value="HATPase_c"/>
    <property type="match status" value="1"/>
</dbReference>